<reference evidence="1" key="1">
    <citation type="submission" date="2023-07" db="EMBL/GenBank/DDBJ databases">
        <title>Sorghum-associated microbial communities from plants grown in Nebraska, USA.</title>
        <authorList>
            <person name="Schachtman D."/>
        </authorList>
    </citation>
    <scope>NUCLEOTIDE SEQUENCE</scope>
    <source>
        <strain evidence="1">DS2329</strain>
    </source>
</reference>
<dbReference type="EMBL" id="JAVDQX010000007">
    <property type="protein sequence ID" value="MDR6461116.1"/>
    <property type="molecule type" value="Genomic_DNA"/>
</dbReference>
<comment type="caution">
    <text evidence="1">The sequence shown here is derived from an EMBL/GenBank/DDBJ whole genome shotgun (WGS) entry which is preliminary data.</text>
</comment>
<accession>A0ACC6JDI1</accession>
<keyword evidence="2" id="KW-1185">Reference proteome</keyword>
<evidence type="ECO:0000313" key="2">
    <source>
        <dbReference type="Proteomes" id="UP001184833"/>
    </source>
</evidence>
<evidence type="ECO:0000313" key="1">
    <source>
        <dbReference type="EMBL" id="MDR6461116.1"/>
    </source>
</evidence>
<sequence>MKKTLFVISSLFLIGCANSNDLINSEVEEQNLKTKEGLSSMSSRMSALNGGEALLMDIEIASSIQVSSGGCPYEDEVFEGIYSTTRAFGPNPIEQYGYQIRGYGRPNKSLAWKGIRLQNSNRP</sequence>
<protein>
    <submittedName>
        <fullName evidence="1">Uncharacterized protein</fullName>
    </submittedName>
</protein>
<gene>
    <name evidence="1" type="ORF">J2786_004269</name>
</gene>
<proteinExistence type="predicted"/>
<organism evidence="1 2">
    <name type="scientific">Chryseobacterium vietnamense</name>
    <dbReference type="NCBI Taxonomy" id="866785"/>
    <lineage>
        <taxon>Bacteria</taxon>
        <taxon>Pseudomonadati</taxon>
        <taxon>Bacteroidota</taxon>
        <taxon>Flavobacteriia</taxon>
        <taxon>Flavobacteriales</taxon>
        <taxon>Weeksellaceae</taxon>
        <taxon>Chryseobacterium group</taxon>
        <taxon>Chryseobacterium</taxon>
    </lineage>
</organism>
<dbReference type="Proteomes" id="UP001184833">
    <property type="component" value="Unassembled WGS sequence"/>
</dbReference>
<name>A0ACC6JDI1_9FLAO</name>